<feature type="transmembrane region" description="Helical" evidence="1">
    <location>
        <begin position="361"/>
        <end position="382"/>
    </location>
</feature>
<dbReference type="NCBIfam" id="TIGR04370">
    <property type="entry name" value="glyco_rpt_poly"/>
    <property type="match status" value="1"/>
</dbReference>
<dbReference type="EMBL" id="JBBNGE010000014">
    <property type="protein sequence ID" value="MEQ2507832.1"/>
    <property type="molecule type" value="Genomic_DNA"/>
</dbReference>
<feature type="transmembrane region" description="Helical" evidence="1">
    <location>
        <begin position="143"/>
        <end position="160"/>
    </location>
</feature>
<comment type="caution">
    <text evidence="2">The sequence shown here is derived from an EMBL/GenBank/DDBJ whole genome shotgun (WGS) entry which is preliminary data.</text>
</comment>
<evidence type="ECO:0000256" key="1">
    <source>
        <dbReference type="SAM" id="Phobius"/>
    </source>
</evidence>
<dbReference type="Proteomes" id="UP001465717">
    <property type="component" value="Unassembled WGS sequence"/>
</dbReference>
<feature type="transmembrane region" description="Helical" evidence="1">
    <location>
        <begin position="205"/>
        <end position="232"/>
    </location>
</feature>
<gene>
    <name evidence="2" type="primary">wzy</name>
    <name evidence="2" type="ORF">AAAT87_05965</name>
</gene>
<keyword evidence="1" id="KW-1133">Transmembrane helix</keyword>
<feature type="transmembrane region" description="Helical" evidence="1">
    <location>
        <begin position="94"/>
        <end position="111"/>
    </location>
</feature>
<dbReference type="InterPro" id="IPR029468">
    <property type="entry name" value="O-ag_pol_Wzy"/>
</dbReference>
<protein>
    <submittedName>
        <fullName evidence="2">O-antigen polysaccharide polymerase Wzy</fullName>
    </submittedName>
</protein>
<evidence type="ECO:0000313" key="2">
    <source>
        <dbReference type="EMBL" id="MEQ2507832.1"/>
    </source>
</evidence>
<feature type="transmembrane region" description="Helical" evidence="1">
    <location>
        <begin position="414"/>
        <end position="434"/>
    </location>
</feature>
<feature type="transmembrane region" description="Helical" evidence="1">
    <location>
        <begin position="244"/>
        <end position="263"/>
    </location>
</feature>
<keyword evidence="1" id="KW-0472">Membrane</keyword>
<organism evidence="2 3">
    <name type="scientific">Segatella sinensis</name>
    <dbReference type="NCBI Taxonomy" id="3085167"/>
    <lineage>
        <taxon>Bacteria</taxon>
        <taxon>Pseudomonadati</taxon>
        <taxon>Bacteroidota</taxon>
        <taxon>Bacteroidia</taxon>
        <taxon>Bacteroidales</taxon>
        <taxon>Prevotellaceae</taxon>
        <taxon>Segatella</taxon>
    </lineage>
</organism>
<accession>A0ABV1FXE0</accession>
<keyword evidence="3" id="KW-1185">Reference proteome</keyword>
<dbReference type="RefSeq" id="WP_349225912.1">
    <property type="nucleotide sequence ID" value="NZ_JBBNFG020000017.1"/>
</dbReference>
<evidence type="ECO:0000313" key="3">
    <source>
        <dbReference type="Proteomes" id="UP001465717"/>
    </source>
</evidence>
<proteinExistence type="predicted"/>
<reference evidence="2 3" key="1">
    <citation type="submission" date="2024-04" db="EMBL/GenBank/DDBJ databases">
        <title>Human intestinal bacterial collection.</title>
        <authorList>
            <person name="Pauvert C."/>
            <person name="Hitch T.C.A."/>
            <person name="Clavel T."/>
        </authorList>
    </citation>
    <scope>NUCLEOTIDE SEQUENCE [LARGE SCALE GENOMIC DNA]</scope>
    <source>
        <strain evidence="2 3">CLA-AA-H174</strain>
    </source>
</reference>
<keyword evidence="1" id="KW-0812">Transmembrane</keyword>
<feature type="transmembrane region" description="Helical" evidence="1">
    <location>
        <begin position="20"/>
        <end position="40"/>
    </location>
</feature>
<feature type="transmembrane region" description="Helical" evidence="1">
    <location>
        <begin position="311"/>
        <end position="332"/>
    </location>
</feature>
<dbReference type="Pfam" id="PF14296">
    <property type="entry name" value="O-ag_pol_Wzy"/>
    <property type="match status" value="1"/>
</dbReference>
<feature type="transmembrane region" description="Helical" evidence="1">
    <location>
        <begin position="52"/>
        <end position="74"/>
    </location>
</feature>
<sequence length="440" mass="50147">MDKIFCLLSVVLYFFAPMHYSFEYCLVLFISVVFNAYYIFSKDKKNEIVGFNSIFSLSLILVTYIFPLFVYEVFPNYSLFGYAYNEKVITKSTALVNVAYSCYAVGYLMVLKNKPRRILNIRNSLYEFPTLVSKSRIPIFRRCVLFLFIVVVVAGGLTSFKKQYSGEDAGAMGGILSFVWLVFQTFCILFTCINLKYNDKKSFLLLALIMFLLLAVGSRTLPLCIVSLIFYAFCLKRKYSLKRILLYVVFAFIVFSIVGRLRLGPEQDLSGISANELGVLNYFEDFIVCSRNQYVIYDFVQRKGVTFGISALGYVLAVVPFSQSIVCSLFGLSDADLRSEVLTTKWASSDAGLGTHIVGDVYLAFGLFGVIFLFYLLGYIVAKSRRYMFLGNRKGTIIYLILLSGAMFMCRGSYFYSLKNIVWSLIIVSLFGIIKKRRKK</sequence>
<feature type="transmembrane region" description="Helical" evidence="1">
    <location>
        <begin position="389"/>
        <end position="408"/>
    </location>
</feature>
<feature type="transmembrane region" description="Helical" evidence="1">
    <location>
        <begin position="172"/>
        <end position="193"/>
    </location>
</feature>
<name>A0ABV1FXE0_9BACT</name>